<sequence>MPEKKLNQKAFAIHRIYIKDISFEAPNTPEIFEKKCIPTMKFNVNTNIKQLKLDIFEIILQVRVVVRSEKDLIFLCDVHQAGKNMCSTEILELWNIILYEAKVAAKKEPILSVLYEENILKHDKLSSALSYILSTKLSTVAISEKNMQNIFNNIYLNDFLMLNLVVKDLKAILQRDPVANNYLTPFLYFKGFHALESYRISNYLWNKKKYALSTYLQSRISTVFSVDIHPAACIGSGIMLDHATGIVIGEGVIIEDDVSILHSVTLGSTGKNNSKNRHPIIRSKVSIGAGAKILGNIEIGYEAKIGAGSVVLKNVPPCVTVAGIPAKVVNKTNNTAVFFKEDQNNFLDCINKFQYGD</sequence>
<protein>
    <recommendedName>
        <fullName evidence="3">serine O-acetyltransferase</fullName>
        <ecNumber evidence="3">2.3.1.30</ecNumber>
    </recommendedName>
</protein>
<dbReference type="GO" id="GO:0006535">
    <property type="term" value="P:cysteine biosynthetic process from serine"/>
    <property type="evidence" value="ECO:0007669"/>
    <property type="project" value="InterPro"/>
</dbReference>
<dbReference type="InterPro" id="IPR011004">
    <property type="entry name" value="Trimer_LpxA-like_sf"/>
</dbReference>
<name>A0A6G0Y023_APHCR</name>
<gene>
    <name evidence="8" type="ORF">FWK35_00026581</name>
</gene>
<dbReference type="EMBL" id="VUJU01007234">
    <property type="protein sequence ID" value="KAF0746384.1"/>
    <property type="molecule type" value="Genomic_DNA"/>
</dbReference>
<reference evidence="8 9" key="1">
    <citation type="submission" date="2019-08" db="EMBL/GenBank/DDBJ databases">
        <title>Whole genome of Aphis craccivora.</title>
        <authorList>
            <person name="Voronova N.V."/>
            <person name="Shulinski R.S."/>
            <person name="Bandarenka Y.V."/>
            <person name="Zhorov D.G."/>
            <person name="Warner D."/>
        </authorList>
    </citation>
    <scope>NUCLEOTIDE SEQUENCE [LARGE SCALE GENOMIC DNA]</scope>
    <source>
        <strain evidence="8">180601</strain>
        <tissue evidence="8">Whole Body</tissue>
    </source>
</reference>
<dbReference type="InterPro" id="IPR005881">
    <property type="entry name" value="Ser_O-AcTrfase"/>
</dbReference>
<dbReference type="InterPro" id="IPR018357">
    <property type="entry name" value="Hexapep_transf_CS"/>
</dbReference>
<dbReference type="Pfam" id="PF02556">
    <property type="entry name" value="SecB"/>
    <property type="match status" value="1"/>
</dbReference>
<feature type="non-terminal residue" evidence="8">
    <location>
        <position position="357"/>
    </location>
</feature>
<dbReference type="GO" id="GO:0051262">
    <property type="term" value="P:protein tetramerization"/>
    <property type="evidence" value="ECO:0007669"/>
    <property type="project" value="InterPro"/>
</dbReference>
<dbReference type="NCBIfam" id="TIGR01172">
    <property type="entry name" value="cysE"/>
    <property type="match status" value="1"/>
</dbReference>
<dbReference type="Gene3D" id="3.10.420.10">
    <property type="entry name" value="SecB-like"/>
    <property type="match status" value="1"/>
</dbReference>
<dbReference type="SMART" id="SM00971">
    <property type="entry name" value="SATase_N"/>
    <property type="match status" value="1"/>
</dbReference>
<keyword evidence="6" id="KW-0012">Acyltransferase</keyword>
<comment type="pathway">
    <text evidence="1">Amino-acid biosynthesis; L-cysteine biosynthesis; L-cysteine from L-serine: step 1/2.</text>
</comment>
<dbReference type="InterPro" id="IPR035958">
    <property type="entry name" value="SecB-like_sf"/>
</dbReference>
<comment type="similarity">
    <text evidence="2">Belongs to the transferase hexapeptide repeat family.</text>
</comment>
<dbReference type="EC" id="2.3.1.30" evidence="3"/>
<evidence type="ECO:0000256" key="2">
    <source>
        <dbReference type="ARBA" id="ARBA00007274"/>
    </source>
</evidence>
<dbReference type="CDD" id="cd03354">
    <property type="entry name" value="LbH_SAT"/>
    <property type="match status" value="1"/>
</dbReference>
<dbReference type="GO" id="GO:0015031">
    <property type="term" value="P:protein transport"/>
    <property type="evidence" value="ECO:0007669"/>
    <property type="project" value="InterPro"/>
</dbReference>
<dbReference type="InterPro" id="IPR053376">
    <property type="entry name" value="Serine_acetyltransferase"/>
</dbReference>
<dbReference type="GO" id="GO:0009001">
    <property type="term" value="F:serine O-acetyltransferase activity"/>
    <property type="evidence" value="ECO:0007669"/>
    <property type="project" value="UniProtKB-EC"/>
</dbReference>
<dbReference type="SUPFAM" id="SSF54611">
    <property type="entry name" value="SecB-like"/>
    <property type="match status" value="1"/>
</dbReference>
<dbReference type="InterPro" id="IPR010493">
    <property type="entry name" value="Ser_AcTrfase_N"/>
</dbReference>
<dbReference type="Pfam" id="PF06426">
    <property type="entry name" value="SATase_N"/>
    <property type="match status" value="1"/>
</dbReference>
<dbReference type="Gene3D" id="2.160.10.10">
    <property type="entry name" value="Hexapeptide repeat proteins"/>
    <property type="match status" value="1"/>
</dbReference>
<evidence type="ECO:0000259" key="7">
    <source>
        <dbReference type="SMART" id="SM00971"/>
    </source>
</evidence>
<dbReference type="Proteomes" id="UP000478052">
    <property type="component" value="Unassembled WGS sequence"/>
</dbReference>
<dbReference type="OrthoDB" id="25818at2759"/>
<dbReference type="SUPFAM" id="SSF51161">
    <property type="entry name" value="Trimeric LpxA-like enzymes"/>
    <property type="match status" value="1"/>
</dbReference>
<dbReference type="AlphaFoldDB" id="A0A6G0Y023"/>
<keyword evidence="9" id="KW-1185">Reference proteome</keyword>
<evidence type="ECO:0000256" key="1">
    <source>
        <dbReference type="ARBA" id="ARBA00004876"/>
    </source>
</evidence>
<dbReference type="PANTHER" id="PTHR42811">
    <property type="entry name" value="SERINE ACETYLTRANSFERASE"/>
    <property type="match status" value="1"/>
</dbReference>
<evidence type="ECO:0000313" key="9">
    <source>
        <dbReference type="Proteomes" id="UP000478052"/>
    </source>
</evidence>
<proteinExistence type="inferred from homology"/>
<dbReference type="Gene3D" id="1.10.3130.10">
    <property type="entry name" value="serine acetyltransferase, domain 1"/>
    <property type="match status" value="1"/>
</dbReference>
<evidence type="ECO:0000313" key="8">
    <source>
        <dbReference type="EMBL" id="KAF0746384.1"/>
    </source>
</evidence>
<dbReference type="GO" id="GO:0051082">
    <property type="term" value="F:unfolded protein binding"/>
    <property type="evidence" value="ECO:0007669"/>
    <property type="project" value="InterPro"/>
</dbReference>
<dbReference type="FunFam" id="2.160.10.10:FF:000002">
    <property type="entry name" value="Serine acetyltransferase"/>
    <property type="match status" value="1"/>
</dbReference>
<evidence type="ECO:0000256" key="5">
    <source>
        <dbReference type="ARBA" id="ARBA00022679"/>
    </source>
</evidence>
<dbReference type="GO" id="GO:0005737">
    <property type="term" value="C:cytoplasm"/>
    <property type="evidence" value="ECO:0007669"/>
    <property type="project" value="InterPro"/>
</dbReference>
<dbReference type="InterPro" id="IPR045304">
    <property type="entry name" value="LbH_SAT"/>
</dbReference>
<evidence type="ECO:0000256" key="3">
    <source>
        <dbReference type="ARBA" id="ARBA00013266"/>
    </source>
</evidence>
<evidence type="ECO:0000256" key="4">
    <source>
        <dbReference type="ARBA" id="ARBA00022605"/>
    </source>
</evidence>
<organism evidence="8 9">
    <name type="scientific">Aphis craccivora</name>
    <name type="common">Cowpea aphid</name>
    <dbReference type="NCBI Taxonomy" id="307492"/>
    <lineage>
        <taxon>Eukaryota</taxon>
        <taxon>Metazoa</taxon>
        <taxon>Ecdysozoa</taxon>
        <taxon>Arthropoda</taxon>
        <taxon>Hexapoda</taxon>
        <taxon>Insecta</taxon>
        <taxon>Pterygota</taxon>
        <taxon>Neoptera</taxon>
        <taxon>Paraneoptera</taxon>
        <taxon>Hemiptera</taxon>
        <taxon>Sternorrhyncha</taxon>
        <taxon>Aphidomorpha</taxon>
        <taxon>Aphidoidea</taxon>
        <taxon>Aphididae</taxon>
        <taxon>Aphidini</taxon>
        <taxon>Aphis</taxon>
        <taxon>Aphis</taxon>
    </lineage>
</organism>
<comment type="caution">
    <text evidence="8">The sequence shown here is derived from an EMBL/GenBank/DDBJ whole genome shotgun (WGS) entry which is preliminary data.</text>
</comment>
<accession>A0A6G0Y023</accession>
<evidence type="ECO:0000256" key="6">
    <source>
        <dbReference type="ARBA" id="ARBA00023315"/>
    </source>
</evidence>
<dbReference type="NCBIfam" id="NF041874">
    <property type="entry name" value="EPS_EpsC"/>
    <property type="match status" value="1"/>
</dbReference>
<dbReference type="UniPathway" id="UPA00136">
    <property type="reaction ID" value="UER00199"/>
</dbReference>
<keyword evidence="5 8" id="KW-0808">Transferase</keyword>
<dbReference type="InterPro" id="IPR003708">
    <property type="entry name" value="SecB"/>
</dbReference>
<keyword evidence="4" id="KW-0028">Amino-acid biosynthesis</keyword>
<dbReference type="PROSITE" id="PS00101">
    <property type="entry name" value="HEXAPEP_TRANSFERASES"/>
    <property type="match status" value="1"/>
</dbReference>
<feature type="domain" description="Serine acetyltransferase N-terminal" evidence="7">
    <location>
        <begin position="93"/>
        <end position="197"/>
    </location>
</feature>
<dbReference type="PRINTS" id="PR01594">
    <property type="entry name" value="SECBCHAPRONE"/>
</dbReference>
<dbReference type="InterPro" id="IPR042122">
    <property type="entry name" value="Ser_AcTrfase_N_sf"/>
</dbReference>